<name>A0ABT8KNN1_9BACT</name>
<keyword evidence="2" id="KW-1185">Reference proteome</keyword>
<evidence type="ECO:0000313" key="1">
    <source>
        <dbReference type="EMBL" id="MDN5202345.1"/>
    </source>
</evidence>
<dbReference type="Proteomes" id="UP001172082">
    <property type="component" value="Unassembled WGS sequence"/>
</dbReference>
<evidence type="ECO:0000313" key="2">
    <source>
        <dbReference type="Proteomes" id="UP001172082"/>
    </source>
</evidence>
<gene>
    <name evidence="1" type="ORF">QQ008_13245</name>
</gene>
<dbReference type="Pfam" id="PF14014">
    <property type="entry name" value="DUF4230"/>
    <property type="match status" value="1"/>
</dbReference>
<protein>
    <submittedName>
        <fullName evidence="1">DUF4230 domain-containing protein</fullName>
    </submittedName>
</protein>
<dbReference type="EMBL" id="JAUJEA010000004">
    <property type="protein sequence ID" value="MDN5202345.1"/>
    <property type="molecule type" value="Genomic_DNA"/>
</dbReference>
<dbReference type="RefSeq" id="WP_346752370.1">
    <property type="nucleotide sequence ID" value="NZ_JAUJEA010000004.1"/>
</dbReference>
<sequence>MKKFLYISFIIFFCLSCKEKKRHFVISKIQSAAKLATTETIIDKVVVGAKEKRLLGLVRISEANFVAHSQATVKTGIDMTKLKKEDVVIEGAQITLKLPAIEVLNFSYPFNKFDVDWDITHNAFLNKFDVVDYEEFFRKAELDIRENLQYTGIVEETENKTRRLMVGMLKNLGYEEIYIEFEPVDRLFQPVNLEGEKEDVSE</sequence>
<organism evidence="1 2">
    <name type="scientific">Splendidivirga corallicola</name>
    <dbReference type="NCBI Taxonomy" id="3051826"/>
    <lineage>
        <taxon>Bacteria</taxon>
        <taxon>Pseudomonadati</taxon>
        <taxon>Bacteroidota</taxon>
        <taxon>Cytophagia</taxon>
        <taxon>Cytophagales</taxon>
        <taxon>Splendidivirgaceae</taxon>
        <taxon>Splendidivirga</taxon>
    </lineage>
</organism>
<accession>A0ABT8KNN1</accession>
<proteinExistence type="predicted"/>
<reference evidence="1" key="1">
    <citation type="submission" date="2023-06" db="EMBL/GenBank/DDBJ databases">
        <title>Genomic of Parafulvivirga corallium.</title>
        <authorList>
            <person name="Wang G."/>
        </authorList>
    </citation>
    <scope>NUCLEOTIDE SEQUENCE</scope>
    <source>
        <strain evidence="1">BMA10</strain>
    </source>
</reference>
<dbReference type="InterPro" id="IPR025324">
    <property type="entry name" value="DUF4230"/>
</dbReference>
<comment type="caution">
    <text evidence="1">The sequence shown here is derived from an EMBL/GenBank/DDBJ whole genome shotgun (WGS) entry which is preliminary data.</text>
</comment>